<dbReference type="InterPro" id="IPR051165">
    <property type="entry name" value="Multifunctional_ANK_Repeat"/>
</dbReference>
<keyword evidence="3 4" id="KW-0040">ANK repeat</keyword>
<dbReference type="PROSITE" id="PS50088">
    <property type="entry name" value="ANK_REPEAT"/>
    <property type="match status" value="6"/>
</dbReference>
<dbReference type="UniPathway" id="UPA00143"/>
<feature type="repeat" description="ANK" evidence="4">
    <location>
        <begin position="211"/>
        <end position="243"/>
    </location>
</feature>
<comment type="pathway">
    <text evidence="1">Protein modification; protein ubiquitination.</text>
</comment>
<dbReference type="PANTHER" id="PTHR24123">
    <property type="entry name" value="ANKYRIN REPEAT-CONTAINING"/>
    <property type="match status" value="1"/>
</dbReference>
<proteinExistence type="predicted"/>
<dbReference type="SUPFAM" id="SSF48403">
    <property type="entry name" value="Ankyrin repeat"/>
    <property type="match status" value="1"/>
</dbReference>
<dbReference type="Pfam" id="PF07525">
    <property type="entry name" value="SOCS_box"/>
    <property type="match status" value="1"/>
</dbReference>
<dbReference type="PRINTS" id="PR01415">
    <property type="entry name" value="ANKYRIN"/>
</dbReference>
<dbReference type="PANTHER" id="PTHR24123:SF141">
    <property type="entry name" value="ANKYRIN 2, ISOFORM U"/>
    <property type="match status" value="1"/>
</dbReference>
<dbReference type="PROSITE" id="PS50225">
    <property type="entry name" value="SOCS"/>
    <property type="match status" value="1"/>
</dbReference>
<keyword evidence="2" id="KW-0677">Repeat</keyword>
<dbReference type="PROSITE" id="PS50297">
    <property type="entry name" value="ANK_REP_REGION"/>
    <property type="match status" value="4"/>
</dbReference>
<sequence length="577" mass="64575">MEADFEGADEDWDEDEDEATQYMIEQSLLQYNKQCDSNEPEDTIDVDKILTAIRTGDEEALRRLAQHQDAFCKTDSRGWLPIHEAAAQEKKSILEITFAASFQGAGESRTPSGETPLFFAAVYGHLRNATFLLQNGCNPDSQNEDEDSPLVAAIKNEQYDTASLLLHYDAKVDQRGSLQRTALHEAALLGLDNYVYLLLQSGADPNVCDASERTPLGLAAQAGHLSIVEILLQGGARVKSRSAASGSILFEAAASGNPDVIAVLLDYGADPNAPMHTGHLPIHRAAYRGHLLVLEQLIRVTKLEAIKQSGMSPLHSAASGGHPQCLELLIGAGYDTNFMLHPKVRRNYEDERRSALYFAVFNNNLRASKLLLEAGAMPNQDPVNCLQVALRQGNYELINMLLRYGGNANYYSRINTTHFPSALQYALKDEVMLRMLLNSGYDVLRCFDCPYGDRPHVPADSVIEDMVFCEVITVYWLKDLAGQLVRIMLDYVDHVTFCSKLKNVISEQKQWHDICQIQANVRSLKHLCRLSIRAKLRSLRLKSPVFLTYLPLPNRLKDYLRYKEYDVYGRGSITESE</sequence>
<evidence type="ECO:0000313" key="6">
    <source>
        <dbReference type="Proteomes" id="UP000515152"/>
    </source>
</evidence>
<dbReference type="SMART" id="SM00253">
    <property type="entry name" value="SOCS"/>
    <property type="match status" value="1"/>
</dbReference>
<organism evidence="6 7">
    <name type="scientific">Clupea harengus</name>
    <name type="common">Atlantic herring</name>
    <dbReference type="NCBI Taxonomy" id="7950"/>
    <lineage>
        <taxon>Eukaryota</taxon>
        <taxon>Metazoa</taxon>
        <taxon>Chordata</taxon>
        <taxon>Craniata</taxon>
        <taxon>Vertebrata</taxon>
        <taxon>Euteleostomi</taxon>
        <taxon>Actinopterygii</taxon>
        <taxon>Neopterygii</taxon>
        <taxon>Teleostei</taxon>
        <taxon>Clupei</taxon>
        <taxon>Clupeiformes</taxon>
        <taxon>Clupeoidei</taxon>
        <taxon>Clupeidae</taxon>
        <taxon>Clupea</taxon>
    </lineage>
</organism>
<dbReference type="Pfam" id="PF12796">
    <property type="entry name" value="Ank_2"/>
    <property type="match status" value="2"/>
</dbReference>
<feature type="repeat" description="ANK" evidence="4">
    <location>
        <begin position="178"/>
        <end position="210"/>
    </location>
</feature>
<dbReference type="Gene3D" id="1.25.40.20">
    <property type="entry name" value="Ankyrin repeat-containing domain"/>
    <property type="match status" value="2"/>
</dbReference>
<feature type="domain" description="SOCS box" evidence="5">
    <location>
        <begin position="518"/>
        <end position="566"/>
    </location>
</feature>
<dbReference type="Gene3D" id="1.10.750.20">
    <property type="entry name" value="SOCS box"/>
    <property type="match status" value="1"/>
</dbReference>
<dbReference type="InterPro" id="IPR036036">
    <property type="entry name" value="SOCS_box-like_dom_sf"/>
</dbReference>
<feature type="repeat" description="ANK" evidence="4">
    <location>
        <begin position="309"/>
        <end position="341"/>
    </location>
</feature>
<dbReference type="GeneID" id="105890657"/>
<keyword evidence="6" id="KW-1185">Reference proteome</keyword>
<reference evidence="7" key="1">
    <citation type="submission" date="2025-08" db="UniProtKB">
        <authorList>
            <consortium name="RefSeq"/>
        </authorList>
    </citation>
    <scope>IDENTIFICATION</scope>
</reference>
<dbReference type="GO" id="GO:0035556">
    <property type="term" value="P:intracellular signal transduction"/>
    <property type="evidence" value="ECO:0007669"/>
    <property type="project" value="InterPro"/>
</dbReference>
<dbReference type="InterPro" id="IPR036770">
    <property type="entry name" value="Ankyrin_rpt-contain_sf"/>
</dbReference>
<dbReference type="SUPFAM" id="SSF158235">
    <property type="entry name" value="SOCS box-like"/>
    <property type="match status" value="1"/>
</dbReference>
<dbReference type="KEGG" id="char:105890657"/>
<evidence type="ECO:0000259" key="5">
    <source>
        <dbReference type="PROSITE" id="PS50225"/>
    </source>
</evidence>
<name>A0A6P3VIC7_CLUHA</name>
<dbReference type="Pfam" id="PF00023">
    <property type="entry name" value="Ank"/>
    <property type="match status" value="1"/>
</dbReference>
<evidence type="ECO:0000256" key="3">
    <source>
        <dbReference type="ARBA" id="ARBA00023043"/>
    </source>
</evidence>
<dbReference type="OrthoDB" id="194358at2759"/>
<dbReference type="InterPro" id="IPR001496">
    <property type="entry name" value="SOCS_box"/>
</dbReference>
<evidence type="ECO:0000256" key="4">
    <source>
        <dbReference type="PROSITE-ProRule" id="PRU00023"/>
    </source>
</evidence>
<gene>
    <name evidence="7" type="primary">asb14b</name>
</gene>
<dbReference type="Proteomes" id="UP000515152">
    <property type="component" value="Chromosome 4"/>
</dbReference>
<dbReference type="InterPro" id="IPR002110">
    <property type="entry name" value="Ankyrin_rpt"/>
</dbReference>
<dbReference type="GO" id="GO:0016567">
    <property type="term" value="P:protein ubiquitination"/>
    <property type="evidence" value="ECO:0007669"/>
    <property type="project" value="UniProtKB-UniPathway"/>
</dbReference>
<evidence type="ECO:0000256" key="2">
    <source>
        <dbReference type="ARBA" id="ARBA00022737"/>
    </source>
</evidence>
<protein>
    <submittedName>
        <fullName evidence="7">Dynein axonemal heavy chain 12 isoform X1</fullName>
    </submittedName>
</protein>
<dbReference type="CTD" id="100535284"/>
<evidence type="ECO:0000256" key="1">
    <source>
        <dbReference type="ARBA" id="ARBA00004906"/>
    </source>
</evidence>
<feature type="repeat" description="ANK" evidence="4">
    <location>
        <begin position="244"/>
        <end position="276"/>
    </location>
</feature>
<evidence type="ECO:0000313" key="7">
    <source>
        <dbReference type="RefSeq" id="XP_012672175.2"/>
    </source>
</evidence>
<feature type="repeat" description="ANK" evidence="4">
    <location>
        <begin position="381"/>
        <end position="413"/>
    </location>
</feature>
<dbReference type="RefSeq" id="XP_012672175.2">
    <property type="nucleotide sequence ID" value="XM_012816721.2"/>
</dbReference>
<dbReference type="SMART" id="SM00248">
    <property type="entry name" value="ANK"/>
    <property type="match status" value="10"/>
</dbReference>
<accession>A0A6P3VIC7</accession>
<dbReference type="FunFam" id="1.10.750.20:FF:000001">
    <property type="entry name" value="Ankyrin repeat and SOCS box containing 1"/>
    <property type="match status" value="1"/>
</dbReference>
<dbReference type="AlphaFoldDB" id="A0A6P3VIC7"/>
<feature type="repeat" description="ANK" evidence="4">
    <location>
        <begin position="112"/>
        <end position="144"/>
    </location>
</feature>
<dbReference type="SMART" id="SM00969">
    <property type="entry name" value="SOCS_box"/>
    <property type="match status" value="1"/>
</dbReference>